<evidence type="ECO:0000313" key="2">
    <source>
        <dbReference type="EMBL" id="CZT40300.1"/>
    </source>
</evidence>
<organism evidence="2 3">
    <name type="scientific">Rhynchosporium secalis</name>
    <name type="common">Barley scald fungus</name>
    <dbReference type="NCBI Taxonomy" id="38038"/>
    <lineage>
        <taxon>Eukaryota</taxon>
        <taxon>Fungi</taxon>
        <taxon>Dikarya</taxon>
        <taxon>Ascomycota</taxon>
        <taxon>Pezizomycotina</taxon>
        <taxon>Leotiomycetes</taxon>
        <taxon>Helotiales</taxon>
        <taxon>Ploettnerulaceae</taxon>
        <taxon>Rhynchosporium</taxon>
    </lineage>
</organism>
<accession>A0A1E1LUH7</accession>
<name>A0A1E1LUH7_RHYSE</name>
<dbReference type="Proteomes" id="UP000177625">
    <property type="component" value="Unassembled WGS sequence"/>
</dbReference>
<dbReference type="AlphaFoldDB" id="A0A1E1LUH7"/>
<evidence type="ECO:0000256" key="1">
    <source>
        <dbReference type="SAM" id="MobiDB-lite"/>
    </source>
</evidence>
<reference evidence="3" key="1">
    <citation type="submission" date="2016-03" db="EMBL/GenBank/DDBJ databases">
        <authorList>
            <person name="Guldener U."/>
        </authorList>
    </citation>
    <scope>NUCLEOTIDE SEQUENCE [LARGE SCALE GENOMIC DNA]</scope>
</reference>
<gene>
    <name evidence="2" type="ORF">RSE6_00149</name>
</gene>
<protein>
    <submittedName>
        <fullName evidence="2">Uncharacterized protein</fullName>
    </submittedName>
</protein>
<keyword evidence="3" id="KW-1185">Reference proteome</keyword>
<feature type="compositionally biased region" description="Basic and acidic residues" evidence="1">
    <location>
        <begin position="40"/>
        <end position="49"/>
    </location>
</feature>
<evidence type="ECO:0000313" key="3">
    <source>
        <dbReference type="Proteomes" id="UP000177625"/>
    </source>
</evidence>
<dbReference type="EMBL" id="FJVC01000002">
    <property type="protein sequence ID" value="CZT40300.1"/>
    <property type="molecule type" value="Genomic_DNA"/>
</dbReference>
<feature type="region of interest" description="Disordered" evidence="1">
    <location>
        <begin position="29"/>
        <end position="49"/>
    </location>
</feature>
<proteinExistence type="predicted"/>
<sequence length="158" mass="17214">MAGKIEGFLRLLITRDGDLTVTEAPEAAEGIAETGSRGGGGHDTEEVQQKRTDWSSIALSTWLAAYEATLQPQKAAHGANRKQWVEECFFYGRGCEPVTGEPGLVVVRVGKGSRQNDRAVVVQTELKLALCQYASRVHGIPRTSRERDQEISLATITC</sequence>